<dbReference type="Gene3D" id="3.40.50.300">
    <property type="entry name" value="P-loop containing nucleotide triphosphate hydrolases"/>
    <property type="match status" value="1"/>
</dbReference>
<gene>
    <name evidence="1" type="ORF">DDE20_14560</name>
</gene>
<reference evidence="1 2" key="1">
    <citation type="submission" date="2018-04" db="EMBL/GenBank/DDBJ databases">
        <title>Pararhodobacter oceanense sp. nov., isolated from marine intertidal sediment.</title>
        <authorList>
            <person name="Wang X.-L."/>
            <person name="Du Z.-J."/>
        </authorList>
    </citation>
    <scope>NUCLEOTIDE SEQUENCE [LARGE SCALE GENOMIC DNA]</scope>
    <source>
        <strain evidence="1 2">AM505</strain>
    </source>
</reference>
<comment type="caution">
    <text evidence="1">The sequence shown here is derived from an EMBL/GenBank/DDBJ whole genome shotgun (WGS) entry which is preliminary data.</text>
</comment>
<evidence type="ECO:0000313" key="1">
    <source>
        <dbReference type="EMBL" id="PVH27982.1"/>
    </source>
</evidence>
<name>A0A2T8HRK9_9RHOB</name>
<proteinExistence type="predicted"/>
<protein>
    <recommendedName>
        <fullName evidence="3">Sulfotransferase family protein</fullName>
    </recommendedName>
</protein>
<dbReference type="RefSeq" id="WP_116559250.1">
    <property type="nucleotide sequence ID" value="NZ_QDKM01000007.1"/>
</dbReference>
<dbReference type="Proteomes" id="UP000245911">
    <property type="component" value="Unassembled WGS sequence"/>
</dbReference>
<dbReference type="EMBL" id="QDKM01000007">
    <property type="protein sequence ID" value="PVH27982.1"/>
    <property type="molecule type" value="Genomic_DNA"/>
</dbReference>
<evidence type="ECO:0000313" key="2">
    <source>
        <dbReference type="Proteomes" id="UP000245911"/>
    </source>
</evidence>
<sequence>MAGQPTILLHLGTHKTGTTSLQHNFARHRKVLREEGVRFFGPGRAYPYLYSAFLDDPMVDAWNRLSGLDAAQIKSRDRTALAELQQRLTRKRFPWMILSNEYLALLPAEALAALRDWLAPHGRVVAVYGYRELRDWMSSDTQQMAKSGLGTRRTTFDIGLQRIAGFPAKIVQVFGVENTRFLRFEDAKKIGVCNHFLQSFGLKDFTALGLEESRQNVSISGPAVEALLAYNRAHPLGSGRRDAADVARLKALPGPRFDIGAFSAGEIARYAEAYPLARRLGLRIAAPDEMERQPRLAGVRDRLARGLHR</sequence>
<keyword evidence="2" id="KW-1185">Reference proteome</keyword>
<accession>A0A2T8HRK9</accession>
<evidence type="ECO:0008006" key="3">
    <source>
        <dbReference type="Google" id="ProtNLM"/>
    </source>
</evidence>
<dbReference type="AlphaFoldDB" id="A0A2T8HRK9"/>
<organism evidence="1 2">
    <name type="scientific">Pararhodobacter oceanensis</name>
    <dbReference type="NCBI Taxonomy" id="2172121"/>
    <lineage>
        <taxon>Bacteria</taxon>
        <taxon>Pseudomonadati</taxon>
        <taxon>Pseudomonadota</taxon>
        <taxon>Alphaproteobacteria</taxon>
        <taxon>Rhodobacterales</taxon>
        <taxon>Paracoccaceae</taxon>
        <taxon>Pararhodobacter</taxon>
    </lineage>
</organism>
<dbReference type="InterPro" id="IPR027417">
    <property type="entry name" value="P-loop_NTPase"/>
</dbReference>
<dbReference type="OrthoDB" id="7540582at2"/>
<dbReference type="SUPFAM" id="SSF52540">
    <property type="entry name" value="P-loop containing nucleoside triphosphate hydrolases"/>
    <property type="match status" value="1"/>
</dbReference>